<proteinExistence type="predicted"/>
<accession>A0A6C0AS93</accession>
<dbReference type="AlphaFoldDB" id="A0A6C0AS93"/>
<keyword evidence="1" id="KW-1133">Transmembrane helix</keyword>
<reference evidence="2" key="1">
    <citation type="journal article" date="2020" name="Nature">
        <title>Giant virus diversity and host interactions through global metagenomics.</title>
        <authorList>
            <person name="Schulz F."/>
            <person name="Roux S."/>
            <person name="Paez-Espino D."/>
            <person name="Jungbluth S."/>
            <person name="Walsh D.A."/>
            <person name="Denef V.J."/>
            <person name="McMahon K.D."/>
            <person name="Konstantinidis K.T."/>
            <person name="Eloe-Fadrosh E.A."/>
            <person name="Kyrpides N.C."/>
            <person name="Woyke T."/>
        </authorList>
    </citation>
    <scope>NUCLEOTIDE SEQUENCE</scope>
    <source>
        <strain evidence="2">GVMAG-S-1101165-79</strain>
    </source>
</reference>
<protein>
    <submittedName>
        <fullName evidence="2">Uncharacterized protein</fullName>
    </submittedName>
</protein>
<organism evidence="2">
    <name type="scientific">viral metagenome</name>
    <dbReference type="NCBI Taxonomy" id="1070528"/>
    <lineage>
        <taxon>unclassified sequences</taxon>
        <taxon>metagenomes</taxon>
        <taxon>organismal metagenomes</taxon>
    </lineage>
</organism>
<feature type="transmembrane region" description="Helical" evidence="1">
    <location>
        <begin position="12"/>
        <end position="30"/>
    </location>
</feature>
<sequence length="200" mass="22584">MDFFQKKYYNLVLPVICLLLFIFILNWSHYLSVNKYITECFTNASSKTSHTVDLPLTTTYSCKNFCGPNSRCAITGQQCFTDIDCPGCQPYVPPLSKTTTNSVPGNDGAGKLTWGVTPQYSPLTSGYGTHERIVTKDMYSQPAMPSFGINTWLSGFKKERDLYDTRYKPPQLPYMPNYPERYSLTGDFIEDGPLPSNSQL</sequence>
<dbReference type="EMBL" id="MN740764">
    <property type="protein sequence ID" value="QHS82280.1"/>
    <property type="molecule type" value="Genomic_DNA"/>
</dbReference>
<evidence type="ECO:0000256" key="1">
    <source>
        <dbReference type="SAM" id="Phobius"/>
    </source>
</evidence>
<evidence type="ECO:0000313" key="2">
    <source>
        <dbReference type="EMBL" id="QHS82280.1"/>
    </source>
</evidence>
<keyword evidence="1" id="KW-0812">Transmembrane</keyword>
<keyword evidence="1" id="KW-0472">Membrane</keyword>
<name>A0A6C0AS93_9ZZZZ</name>